<organism evidence="4 5">
    <name type="scientific">Hibiscus sabdariffa</name>
    <name type="common">roselle</name>
    <dbReference type="NCBI Taxonomy" id="183260"/>
    <lineage>
        <taxon>Eukaryota</taxon>
        <taxon>Viridiplantae</taxon>
        <taxon>Streptophyta</taxon>
        <taxon>Embryophyta</taxon>
        <taxon>Tracheophyta</taxon>
        <taxon>Spermatophyta</taxon>
        <taxon>Magnoliopsida</taxon>
        <taxon>eudicotyledons</taxon>
        <taxon>Gunneridae</taxon>
        <taxon>Pentapetalae</taxon>
        <taxon>rosids</taxon>
        <taxon>malvids</taxon>
        <taxon>Malvales</taxon>
        <taxon>Malvaceae</taxon>
        <taxon>Malvoideae</taxon>
        <taxon>Hibiscus</taxon>
    </lineage>
</organism>
<dbReference type="PANTHER" id="PTHR33142:SF65">
    <property type="entry name" value="CYCLIN-DEPENDENT PROTEIN KINASE INHIBITOR SMR2-LIKE"/>
    <property type="match status" value="1"/>
</dbReference>
<feature type="compositionally biased region" description="Low complexity" evidence="3">
    <location>
        <begin position="33"/>
        <end position="45"/>
    </location>
</feature>
<name>A0ABR2GBD2_9ROSI</name>
<reference evidence="4 5" key="1">
    <citation type="journal article" date="2024" name="G3 (Bethesda)">
        <title>Genome assembly of Hibiscus sabdariffa L. provides insights into metabolisms of medicinal natural products.</title>
        <authorList>
            <person name="Kim T."/>
        </authorList>
    </citation>
    <scope>NUCLEOTIDE SEQUENCE [LARGE SCALE GENOMIC DNA]</scope>
    <source>
        <strain evidence="4">TK-2024</strain>
        <tissue evidence="4">Old leaves</tissue>
    </source>
</reference>
<dbReference type="EMBL" id="JBBPBM010000001">
    <property type="protein sequence ID" value="KAK8600204.1"/>
    <property type="molecule type" value="Genomic_DNA"/>
</dbReference>
<dbReference type="Proteomes" id="UP001472677">
    <property type="component" value="Unassembled WGS sequence"/>
</dbReference>
<evidence type="ECO:0000313" key="4">
    <source>
        <dbReference type="EMBL" id="KAK8600204.1"/>
    </source>
</evidence>
<protein>
    <submittedName>
        <fullName evidence="4">Uncharacterized protein</fullName>
    </submittedName>
</protein>
<feature type="compositionally biased region" description="Basic and acidic residues" evidence="3">
    <location>
        <begin position="62"/>
        <end position="73"/>
    </location>
</feature>
<evidence type="ECO:0000256" key="2">
    <source>
        <dbReference type="ARBA" id="ARBA00023306"/>
    </source>
</evidence>
<evidence type="ECO:0000313" key="5">
    <source>
        <dbReference type="Proteomes" id="UP001472677"/>
    </source>
</evidence>
<sequence length="141" mass="15952">MYAQVSLLGMSNPEKEGFQFDIMKRPTLDFHQTTPTPSSSSYSPTKVEEEEEEEGETNVASARKESQEKNKQLDDDDDDGFKTPTSLEHKIPEPKQCPPAPRRPRPLKRKASPTHSSNAAVVQPQLDFSKLLKKARTIERK</sequence>
<evidence type="ECO:0000256" key="3">
    <source>
        <dbReference type="SAM" id="MobiDB-lite"/>
    </source>
</evidence>
<gene>
    <name evidence="4" type="ORF">V6N12_050060</name>
</gene>
<comment type="caution">
    <text evidence="4">The sequence shown here is derived from an EMBL/GenBank/DDBJ whole genome shotgun (WGS) entry which is preliminary data.</text>
</comment>
<keyword evidence="5" id="KW-1185">Reference proteome</keyword>
<feature type="compositionally biased region" description="Basic and acidic residues" evidence="3">
    <location>
        <begin position="13"/>
        <end position="28"/>
    </location>
</feature>
<keyword evidence="2" id="KW-0131">Cell cycle</keyword>
<dbReference type="PANTHER" id="PTHR33142">
    <property type="entry name" value="CYCLIN-DEPENDENT PROTEIN KINASE INHIBITOR SMR13"/>
    <property type="match status" value="1"/>
</dbReference>
<dbReference type="InterPro" id="IPR040389">
    <property type="entry name" value="SMR"/>
</dbReference>
<proteinExistence type="predicted"/>
<keyword evidence="1" id="KW-0649">Protein kinase inhibitor</keyword>
<accession>A0ABR2GBD2</accession>
<feature type="compositionally biased region" description="Basic residues" evidence="3">
    <location>
        <begin position="102"/>
        <end position="112"/>
    </location>
</feature>
<evidence type="ECO:0000256" key="1">
    <source>
        <dbReference type="ARBA" id="ARBA00023013"/>
    </source>
</evidence>
<feature type="region of interest" description="Disordered" evidence="3">
    <location>
        <begin position="1"/>
        <end position="123"/>
    </location>
</feature>